<dbReference type="InterPro" id="IPR029000">
    <property type="entry name" value="Cyclophilin-like_dom_sf"/>
</dbReference>
<dbReference type="InterPro" id="IPR024936">
    <property type="entry name" value="Cyclophilin-type_PPIase"/>
</dbReference>
<evidence type="ECO:0000313" key="6">
    <source>
        <dbReference type="Proteomes" id="UP000271974"/>
    </source>
</evidence>
<dbReference type="Pfam" id="PF00160">
    <property type="entry name" value="Pro_isomerase"/>
    <property type="match status" value="1"/>
</dbReference>
<dbReference type="GO" id="GO:0005737">
    <property type="term" value="C:cytoplasm"/>
    <property type="evidence" value="ECO:0007669"/>
    <property type="project" value="TreeGrafter"/>
</dbReference>
<dbReference type="Gene3D" id="2.40.100.10">
    <property type="entry name" value="Cyclophilin-like"/>
    <property type="match status" value="1"/>
</dbReference>
<accession>A0A433T6B6</accession>
<keyword evidence="6" id="KW-1185">Reference proteome</keyword>
<dbReference type="GO" id="GO:0016018">
    <property type="term" value="F:cyclosporin A binding"/>
    <property type="evidence" value="ECO:0007669"/>
    <property type="project" value="TreeGrafter"/>
</dbReference>
<dbReference type="PANTHER" id="PTHR11071">
    <property type="entry name" value="PEPTIDYL-PROLYL CIS-TRANS ISOMERASE"/>
    <property type="match status" value="1"/>
</dbReference>
<dbReference type="PANTHER" id="PTHR11071:SF570">
    <property type="entry name" value="PEPTIDYL-PROLYL CIS-TRANS ISOMERASE"/>
    <property type="match status" value="1"/>
</dbReference>
<keyword evidence="1 3" id="KW-0697">Rotamase</keyword>
<dbReference type="EMBL" id="RQTK01000608">
    <property type="protein sequence ID" value="RUS77129.1"/>
    <property type="molecule type" value="Genomic_DNA"/>
</dbReference>
<comment type="catalytic activity">
    <reaction evidence="3">
        <text>[protein]-peptidylproline (omega=180) = [protein]-peptidylproline (omega=0)</text>
        <dbReference type="Rhea" id="RHEA:16237"/>
        <dbReference type="Rhea" id="RHEA-COMP:10747"/>
        <dbReference type="Rhea" id="RHEA-COMP:10748"/>
        <dbReference type="ChEBI" id="CHEBI:83833"/>
        <dbReference type="ChEBI" id="CHEBI:83834"/>
        <dbReference type="EC" id="5.2.1.8"/>
    </reaction>
</comment>
<evidence type="ECO:0000313" key="5">
    <source>
        <dbReference type="EMBL" id="RUS77129.1"/>
    </source>
</evidence>
<dbReference type="Proteomes" id="UP000271974">
    <property type="component" value="Unassembled WGS sequence"/>
</dbReference>
<sequence>MTKVFLDFAKDGKLMGRVEIELFSGIVPKTCENFRALCTGEKGFGFRGREVNHSIPQFLMEVAGIGKSIYGPTFDDENFDVNFDAPGIVAMANQGRNSNNDRFYITFSVAEWLNGKNVAFGKVVKGMEFVKIIEKYGSVQGIPTAKFTIVDCGEL</sequence>
<dbReference type="EC" id="5.2.1.8" evidence="3"/>
<dbReference type="PROSITE" id="PS50072">
    <property type="entry name" value="CSA_PPIASE_2"/>
    <property type="match status" value="1"/>
</dbReference>
<dbReference type="SUPFAM" id="SSF50891">
    <property type="entry name" value="Cyclophilin-like"/>
    <property type="match status" value="1"/>
</dbReference>
<evidence type="ECO:0000256" key="1">
    <source>
        <dbReference type="ARBA" id="ARBA00023110"/>
    </source>
</evidence>
<dbReference type="STRING" id="188477.A0A433T6B6"/>
<gene>
    <name evidence="5" type="ORF">EGW08_015116</name>
</gene>
<comment type="similarity">
    <text evidence="3">Belongs to the cyclophilin-type PPIase family.</text>
</comment>
<evidence type="ECO:0000256" key="3">
    <source>
        <dbReference type="RuleBase" id="RU363019"/>
    </source>
</evidence>
<proteinExistence type="inferred from homology"/>
<protein>
    <recommendedName>
        <fullName evidence="3">Peptidyl-prolyl cis-trans isomerase</fullName>
        <shortName evidence="3">PPIase</shortName>
        <ecNumber evidence="3">5.2.1.8</ecNumber>
    </recommendedName>
</protein>
<comment type="function">
    <text evidence="3">PPIases accelerate the folding of proteins. It catalyzes the cis-trans isomerization of proline imidic peptide bonds in oligopeptides.</text>
</comment>
<dbReference type="AlphaFoldDB" id="A0A433T6B6"/>
<name>A0A433T6B6_ELYCH</name>
<dbReference type="PIRSF" id="PIRSF001467">
    <property type="entry name" value="Peptidylpro_ismrse"/>
    <property type="match status" value="1"/>
</dbReference>
<evidence type="ECO:0000256" key="2">
    <source>
        <dbReference type="ARBA" id="ARBA00023235"/>
    </source>
</evidence>
<organism evidence="5 6">
    <name type="scientific">Elysia chlorotica</name>
    <name type="common">Eastern emerald elysia</name>
    <name type="synonym">Sea slug</name>
    <dbReference type="NCBI Taxonomy" id="188477"/>
    <lineage>
        <taxon>Eukaryota</taxon>
        <taxon>Metazoa</taxon>
        <taxon>Spiralia</taxon>
        <taxon>Lophotrochozoa</taxon>
        <taxon>Mollusca</taxon>
        <taxon>Gastropoda</taxon>
        <taxon>Heterobranchia</taxon>
        <taxon>Euthyneura</taxon>
        <taxon>Panpulmonata</taxon>
        <taxon>Sacoglossa</taxon>
        <taxon>Placobranchoidea</taxon>
        <taxon>Plakobranchidae</taxon>
        <taxon>Elysia</taxon>
    </lineage>
</organism>
<dbReference type="GO" id="GO:0003755">
    <property type="term" value="F:peptidyl-prolyl cis-trans isomerase activity"/>
    <property type="evidence" value="ECO:0007669"/>
    <property type="project" value="UniProtKB-UniRule"/>
</dbReference>
<reference evidence="5 6" key="1">
    <citation type="submission" date="2019-01" db="EMBL/GenBank/DDBJ databases">
        <title>A draft genome assembly of the solar-powered sea slug Elysia chlorotica.</title>
        <authorList>
            <person name="Cai H."/>
            <person name="Li Q."/>
            <person name="Fang X."/>
            <person name="Li J."/>
            <person name="Curtis N.E."/>
            <person name="Altenburger A."/>
            <person name="Shibata T."/>
            <person name="Feng M."/>
            <person name="Maeda T."/>
            <person name="Schwartz J.A."/>
            <person name="Shigenobu S."/>
            <person name="Lundholm N."/>
            <person name="Nishiyama T."/>
            <person name="Yang H."/>
            <person name="Hasebe M."/>
            <person name="Li S."/>
            <person name="Pierce S.K."/>
            <person name="Wang J."/>
        </authorList>
    </citation>
    <scope>NUCLEOTIDE SEQUENCE [LARGE SCALE GENOMIC DNA]</scope>
    <source>
        <strain evidence="5">EC2010</strain>
        <tissue evidence="5">Whole organism of an adult</tissue>
    </source>
</reference>
<keyword evidence="2 3" id="KW-0413">Isomerase</keyword>
<evidence type="ECO:0000259" key="4">
    <source>
        <dbReference type="PROSITE" id="PS50072"/>
    </source>
</evidence>
<dbReference type="InterPro" id="IPR002130">
    <property type="entry name" value="Cyclophilin-type_PPIase_dom"/>
</dbReference>
<dbReference type="PRINTS" id="PR00153">
    <property type="entry name" value="CSAPPISMRASE"/>
</dbReference>
<dbReference type="OrthoDB" id="193499at2759"/>
<comment type="caution">
    <text evidence="5">The sequence shown here is derived from an EMBL/GenBank/DDBJ whole genome shotgun (WGS) entry which is preliminary data.</text>
</comment>
<feature type="domain" description="PPIase cyclophilin-type" evidence="4">
    <location>
        <begin position="5"/>
        <end position="154"/>
    </location>
</feature>
<dbReference type="GO" id="GO:0006457">
    <property type="term" value="P:protein folding"/>
    <property type="evidence" value="ECO:0007669"/>
    <property type="project" value="TreeGrafter"/>
</dbReference>